<comment type="caution">
    <text evidence="10">The sequence shown here is derived from an EMBL/GenBank/DDBJ whole genome shotgun (WGS) entry which is preliminary data.</text>
</comment>
<evidence type="ECO:0000256" key="2">
    <source>
        <dbReference type="ARBA" id="ARBA00022649"/>
    </source>
</evidence>
<gene>
    <name evidence="8" type="primary">vapC</name>
    <name evidence="10" type="ORF">AOQ71_37070</name>
</gene>
<comment type="function">
    <text evidence="8">Toxic component of a toxin-antitoxin (TA) system. An RNase.</text>
</comment>
<keyword evidence="2 8" id="KW-1277">Toxin-antitoxin system</keyword>
<organism evidence="10 11">
    <name type="scientific">Bradyrhizobium manausense</name>
    <dbReference type="NCBI Taxonomy" id="989370"/>
    <lineage>
        <taxon>Bacteria</taxon>
        <taxon>Pseudomonadati</taxon>
        <taxon>Pseudomonadota</taxon>
        <taxon>Alphaproteobacteria</taxon>
        <taxon>Hyphomicrobiales</taxon>
        <taxon>Nitrobacteraceae</taxon>
        <taxon>Bradyrhizobium</taxon>
    </lineage>
</organism>
<dbReference type="InterPro" id="IPR022907">
    <property type="entry name" value="VapC_family"/>
</dbReference>
<dbReference type="Gene3D" id="3.40.50.1010">
    <property type="entry name" value="5'-nuclease"/>
    <property type="match status" value="1"/>
</dbReference>
<dbReference type="EC" id="3.1.-.-" evidence="8"/>
<dbReference type="InterPro" id="IPR029060">
    <property type="entry name" value="PIN-like_dom_sf"/>
</dbReference>
<keyword evidence="8" id="KW-0800">Toxin</keyword>
<keyword evidence="3 8" id="KW-0540">Nuclease</keyword>
<sequence>MRFLVDTNVISEIRKRERADPNVIRWVSQTPAEDIGTSVLVLAEIRRGIELKRRNDPLQAKSLDRWFSQMRARLADRVIPIDETTAETLAILGIPNPLPLIDSLLAATAKVHGLTLVTRNITDIAATGVSLLDPFAAS</sequence>
<comment type="similarity">
    <text evidence="7 8">Belongs to the PINc/VapC protein family.</text>
</comment>
<feature type="binding site" evidence="8">
    <location>
        <position position="6"/>
    </location>
    <ligand>
        <name>Mg(2+)</name>
        <dbReference type="ChEBI" id="CHEBI:18420"/>
    </ligand>
</feature>
<protein>
    <recommendedName>
        <fullName evidence="8">Ribonuclease VapC</fullName>
        <shortName evidence="8">RNase VapC</shortName>
        <ecNumber evidence="8">3.1.-.-</ecNumber>
    </recommendedName>
    <alternativeName>
        <fullName evidence="8">Toxin VapC</fullName>
    </alternativeName>
</protein>
<evidence type="ECO:0000256" key="8">
    <source>
        <dbReference type="HAMAP-Rule" id="MF_00265"/>
    </source>
</evidence>
<dbReference type="HAMAP" id="MF_00265">
    <property type="entry name" value="VapC_Nob1"/>
    <property type="match status" value="1"/>
</dbReference>
<dbReference type="InterPro" id="IPR002716">
    <property type="entry name" value="PIN_dom"/>
</dbReference>
<evidence type="ECO:0000256" key="5">
    <source>
        <dbReference type="ARBA" id="ARBA00022801"/>
    </source>
</evidence>
<dbReference type="PANTHER" id="PTHR33653:SF1">
    <property type="entry name" value="RIBONUCLEASE VAPC2"/>
    <property type="match status" value="1"/>
</dbReference>
<dbReference type="InterPro" id="IPR050556">
    <property type="entry name" value="Type_II_TA_system_RNase"/>
</dbReference>
<name>A0A0R3CSC6_9BRAD</name>
<dbReference type="Pfam" id="PF01850">
    <property type="entry name" value="PIN"/>
    <property type="match status" value="1"/>
</dbReference>
<keyword evidence="5 8" id="KW-0378">Hydrolase</keyword>
<evidence type="ECO:0000256" key="3">
    <source>
        <dbReference type="ARBA" id="ARBA00022722"/>
    </source>
</evidence>
<dbReference type="GO" id="GO:0016787">
    <property type="term" value="F:hydrolase activity"/>
    <property type="evidence" value="ECO:0007669"/>
    <property type="project" value="UniProtKB-KW"/>
</dbReference>
<evidence type="ECO:0000256" key="4">
    <source>
        <dbReference type="ARBA" id="ARBA00022723"/>
    </source>
</evidence>
<comment type="cofactor">
    <cofactor evidence="1 8">
        <name>Mg(2+)</name>
        <dbReference type="ChEBI" id="CHEBI:18420"/>
    </cofactor>
</comment>
<dbReference type="EMBL" id="LJYG01000112">
    <property type="protein sequence ID" value="KRQ00656.1"/>
    <property type="molecule type" value="Genomic_DNA"/>
</dbReference>
<keyword evidence="4 8" id="KW-0479">Metal-binding</keyword>
<dbReference type="Proteomes" id="UP000051936">
    <property type="component" value="Unassembled WGS sequence"/>
</dbReference>
<dbReference type="STRING" id="989370.AOQ71_37070"/>
<feature type="binding site" evidence="8">
    <location>
        <position position="102"/>
    </location>
    <ligand>
        <name>Mg(2+)</name>
        <dbReference type="ChEBI" id="CHEBI:18420"/>
    </ligand>
</feature>
<reference evidence="10 11" key="1">
    <citation type="submission" date="2015-09" db="EMBL/GenBank/DDBJ databases">
        <title>Draft Genome Sequence of Bradyrhizobium manausense Strain BR 3351T, a Novel Symbiotic Nitrogen-Fixing Alphaproteobacterium Isolated from Brazilian Amazon Rain Forest.</title>
        <authorList>
            <person name="De Araujo J.L."/>
            <person name="Zilli J.E."/>
        </authorList>
    </citation>
    <scope>NUCLEOTIDE SEQUENCE [LARGE SCALE GENOMIC DNA]</scope>
    <source>
        <strain evidence="10 11">BR3351</strain>
    </source>
</reference>
<dbReference type="GO" id="GO:0090729">
    <property type="term" value="F:toxin activity"/>
    <property type="evidence" value="ECO:0007669"/>
    <property type="project" value="UniProtKB-KW"/>
</dbReference>
<dbReference type="RefSeq" id="WP_057757876.1">
    <property type="nucleotide sequence ID" value="NZ_LJYG01000112.1"/>
</dbReference>
<dbReference type="GO" id="GO:0000287">
    <property type="term" value="F:magnesium ion binding"/>
    <property type="evidence" value="ECO:0007669"/>
    <property type="project" value="UniProtKB-UniRule"/>
</dbReference>
<feature type="domain" description="PIN" evidence="9">
    <location>
        <begin position="4"/>
        <end position="120"/>
    </location>
</feature>
<dbReference type="GO" id="GO:0004540">
    <property type="term" value="F:RNA nuclease activity"/>
    <property type="evidence" value="ECO:0007669"/>
    <property type="project" value="InterPro"/>
</dbReference>
<dbReference type="AlphaFoldDB" id="A0A0R3CSC6"/>
<dbReference type="CDD" id="cd18746">
    <property type="entry name" value="PIN_VapC4-5_FitB-like"/>
    <property type="match status" value="1"/>
</dbReference>
<evidence type="ECO:0000313" key="11">
    <source>
        <dbReference type="Proteomes" id="UP000051936"/>
    </source>
</evidence>
<keyword evidence="11" id="KW-1185">Reference proteome</keyword>
<dbReference type="OrthoDB" id="7188375at2"/>
<evidence type="ECO:0000256" key="1">
    <source>
        <dbReference type="ARBA" id="ARBA00001946"/>
    </source>
</evidence>
<dbReference type="PANTHER" id="PTHR33653">
    <property type="entry name" value="RIBONUCLEASE VAPC2"/>
    <property type="match status" value="1"/>
</dbReference>
<accession>A0A0R3CSC6</accession>
<evidence type="ECO:0000313" key="10">
    <source>
        <dbReference type="EMBL" id="KRQ00656.1"/>
    </source>
</evidence>
<evidence type="ECO:0000256" key="7">
    <source>
        <dbReference type="ARBA" id="ARBA00038093"/>
    </source>
</evidence>
<keyword evidence="6 8" id="KW-0460">Magnesium</keyword>
<dbReference type="SUPFAM" id="SSF88723">
    <property type="entry name" value="PIN domain-like"/>
    <property type="match status" value="1"/>
</dbReference>
<evidence type="ECO:0000259" key="9">
    <source>
        <dbReference type="Pfam" id="PF01850"/>
    </source>
</evidence>
<proteinExistence type="inferred from homology"/>
<evidence type="ECO:0000256" key="6">
    <source>
        <dbReference type="ARBA" id="ARBA00022842"/>
    </source>
</evidence>